<evidence type="ECO:0000256" key="6">
    <source>
        <dbReference type="ARBA" id="ARBA00023326"/>
    </source>
</evidence>
<gene>
    <name evidence="12" type="ORF">H8B21_03940</name>
</gene>
<comment type="caution">
    <text evidence="12">The sequence shown here is derived from an EMBL/GenBank/DDBJ whole genome shotgun (WGS) entry which is preliminary data.</text>
</comment>
<evidence type="ECO:0000256" key="2">
    <source>
        <dbReference type="ARBA" id="ARBA00022651"/>
    </source>
</evidence>
<protein>
    <recommendedName>
        <fullName evidence="8">Xylan alpha-1,2-glucuronidase</fullName>
        <ecNumber evidence="8">3.2.1.131</ecNumber>
    </recommendedName>
</protein>
<comment type="subunit">
    <text evidence="8">Homodimer.</text>
</comment>
<dbReference type="InterPro" id="IPR037054">
    <property type="entry name" value="A-glucoronidase_C_sf"/>
</dbReference>
<evidence type="ECO:0000259" key="11">
    <source>
        <dbReference type="Pfam" id="PF07488"/>
    </source>
</evidence>
<dbReference type="EMBL" id="JACNYL010000001">
    <property type="protein sequence ID" value="MBD1420717.1"/>
    <property type="molecule type" value="Genomic_DNA"/>
</dbReference>
<keyword evidence="4 8" id="KW-0119">Carbohydrate metabolism</keyword>
<evidence type="ECO:0000313" key="12">
    <source>
        <dbReference type="EMBL" id="MBD1420717.1"/>
    </source>
</evidence>
<comment type="similarity">
    <text evidence="1 7 8">Belongs to the glycosyl hydrolase 67 family.</text>
</comment>
<evidence type="ECO:0000259" key="10">
    <source>
        <dbReference type="Pfam" id="PF07477"/>
    </source>
</evidence>
<dbReference type="PANTHER" id="PTHR39207">
    <property type="entry name" value="ALPHA-GLUCURONIDASE A"/>
    <property type="match status" value="1"/>
</dbReference>
<reference evidence="12 13" key="1">
    <citation type="submission" date="2020-08" db="EMBL/GenBank/DDBJ databases">
        <title>Sphingobacterium sp. DN00404 isolated from aquaculture water.</title>
        <authorList>
            <person name="Zhang M."/>
        </authorList>
    </citation>
    <scope>NUCLEOTIDE SEQUENCE [LARGE SCALE GENOMIC DNA]</scope>
    <source>
        <strain evidence="12 13">KCTC 42746</strain>
    </source>
</reference>
<dbReference type="InterPro" id="IPR011395">
    <property type="entry name" value="Glyco_hydro_67_aGlcAse"/>
</dbReference>
<evidence type="ECO:0000256" key="1">
    <source>
        <dbReference type="ARBA" id="ARBA00008833"/>
    </source>
</evidence>
<accession>A0ABR7XNH3</accession>
<dbReference type="Pfam" id="PF07488">
    <property type="entry name" value="Glyco_hydro_67M"/>
    <property type="match status" value="1"/>
</dbReference>
<feature type="domain" description="Glycosyl hydrolase family 67 catalytic" evidence="11">
    <location>
        <begin position="164"/>
        <end position="482"/>
    </location>
</feature>
<dbReference type="PIRSF" id="PIRSF029900">
    <property type="entry name" value="Alpha-glucuronds"/>
    <property type="match status" value="1"/>
</dbReference>
<name>A0ABR7XNH3_9SPHI</name>
<keyword evidence="2 7" id="KW-0858">Xylan degradation</keyword>
<evidence type="ECO:0000256" key="5">
    <source>
        <dbReference type="ARBA" id="ARBA00023295"/>
    </source>
</evidence>
<evidence type="ECO:0000256" key="7">
    <source>
        <dbReference type="PIRNR" id="PIRNR029900"/>
    </source>
</evidence>
<evidence type="ECO:0000256" key="8">
    <source>
        <dbReference type="RuleBase" id="RU361198"/>
    </source>
</evidence>
<dbReference type="InterPro" id="IPR005154">
    <property type="entry name" value="Glyco_hydro_67_aGlcAse_N"/>
</dbReference>
<dbReference type="InterPro" id="IPR017853">
    <property type="entry name" value="GH"/>
</dbReference>
<evidence type="ECO:0000259" key="9">
    <source>
        <dbReference type="Pfam" id="PF03648"/>
    </source>
</evidence>
<keyword evidence="3 7" id="KW-0378">Hydrolase</keyword>
<dbReference type="SUPFAM" id="SSF51445">
    <property type="entry name" value="(Trans)glycosidases"/>
    <property type="match status" value="1"/>
</dbReference>
<feature type="domain" description="Alpha glucuronidase N-terminal" evidence="9">
    <location>
        <begin position="42"/>
        <end position="160"/>
    </location>
</feature>
<organism evidence="12 13">
    <name type="scientific">Sphingobacterium chuzhouense</name>
    <dbReference type="NCBI Taxonomy" id="1742264"/>
    <lineage>
        <taxon>Bacteria</taxon>
        <taxon>Pseudomonadati</taxon>
        <taxon>Bacteroidota</taxon>
        <taxon>Sphingobacteriia</taxon>
        <taxon>Sphingobacteriales</taxon>
        <taxon>Sphingobacteriaceae</taxon>
        <taxon>Sphingobacterium</taxon>
    </lineage>
</organism>
<feature type="domain" description="Glycosyl hydrolase family 67 C-terminal" evidence="10">
    <location>
        <begin position="483"/>
        <end position="698"/>
    </location>
</feature>
<dbReference type="Pfam" id="PF07477">
    <property type="entry name" value="Glyco_hydro_67C"/>
    <property type="match status" value="1"/>
</dbReference>
<dbReference type="InterPro" id="IPR029018">
    <property type="entry name" value="Hex-like_dom2"/>
</dbReference>
<dbReference type="InterPro" id="IPR011099">
    <property type="entry name" value="Glyco_hydro_67_C"/>
</dbReference>
<dbReference type="Gene3D" id="3.90.1330.10">
    <property type="entry name" value="Alpha-glucuronidase, C-terminal domain"/>
    <property type="match status" value="1"/>
</dbReference>
<evidence type="ECO:0000256" key="4">
    <source>
        <dbReference type="ARBA" id="ARBA00023277"/>
    </source>
</evidence>
<evidence type="ECO:0000256" key="3">
    <source>
        <dbReference type="ARBA" id="ARBA00022801"/>
    </source>
</evidence>
<dbReference type="Gene3D" id="3.30.379.10">
    <property type="entry name" value="Chitobiase/beta-hexosaminidase domain 2-like"/>
    <property type="match status" value="1"/>
</dbReference>
<keyword evidence="5 7" id="KW-0326">Glycosidase</keyword>
<dbReference type="Gene3D" id="3.20.20.80">
    <property type="entry name" value="Glycosidases"/>
    <property type="match status" value="1"/>
</dbReference>
<keyword evidence="6 8" id="KW-0624">Polysaccharide degradation</keyword>
<dbReference type="Pfam" id="PF03648">
    <property type="entry name" value="Glyco_hydro_67N"/>
    <property type="match status" value="1"/>
</dbReference>
<proteinExistence type="inferred from homology"/>
<evidence type="ECO:0000313" key="13">
    <source>
        <dbReference type="Proteomes" id="UP000651112"/>
    </source>
</evidence>
<sequence>MIPTEKWIINTICSKRSLCFPVILFLFTILPFLSRGDDGYRLWLKYDKITDTAYYRVCQQHLQSFTIVGSSKTLEAAAKEIKKGLGGMLATDIKEVSFRDGQLILTKYKDLPVRLKKQFRQDNSSHEEGYFIRDIEEKGKRKIFIVGQEDIGVLYGTFHFLRTVQTRGRLEGLSIRNAPKVQWRMLNHWDNLNRTVERGYAGLSIWKWDELPNKIDERYVDYARANSSIGINAVAVNNVNASPNILTQEYLEKLAALTEVFRPYGIRLFISINFASPKALSGLPTADPFEPEVQRWWDNKVDEIYSIIPDFAGFLVKANSEGQPGPQDYGRSHVDGANVLARSLARHNGILIWRAFVYENKGNDRVKDPYDEFVSLDGQFLPNVFVQTKNGPLDFQPREPYSPLFGALPSTPQMMEFQITQEYTGFSTHLVYLAKLYKEVLDSDTYTDGQHAPVAQIVDGTLQGQSMTGMAGVSNIGDVQNWTGHPFAQANWYTFGRLAWDHELSSKQIAKEWIEMTLTHEPKAVETIMAIMESSYEHMVNYMMPLGLTVLSSGGHHYGPQPWQRAGFHNANKDGIGYNRTSTGSNAVAQYTEPLRRKFEQVETCPESLLLWFHHVPWSYHMRSGRTLWEELCFKYNDGVDGVRQMQQQWRAIHHQIDTATFEQVDRLLAEQEDEAVWWRDACLEYFSQISKLAIPTEYEAPRYKEEDLKKKEKQSQNLKHYSVARPYVMPQKTN</sequence>
<keyword evidence="13" id="KW-1185">Reference proteome</keyword>
<comment type="catalytic activity">
    <reaction evidence="8">
        <text>Hydrolysis of (1-&gt;2)-alpha-D-(4-O-methyl)glucuronosyl links in the main chain of hardwood xylans.</text>
        <dbReference type="EC" id="3.2.1.131"/>
    </reaction>
</comment>
<dbReference type="RefSeq" id="WP_190312462.1">
    <property type="nucleotide sequence ID" value="NZ_JACNYL010000001.1"/>
</dbReference>
<dbReference type="Proteomes" id="UP000651112">
    <property type="component" value="Unassembled WGS sequence"/>
</dbReference>
<dbReference type="InterPro" id="IPR011100">
    <property type="entry name" value="Glyco_hydro_67_cat"/>
</dbReference>
<dbReference type="SUPFAM" id="SSF55545">
    <property type="entry name" value="beta-N-acetylhexosaminidase-like domain"/>
    <property type="match status" value="1"/>
</dbReference>
<dbReference type="EC" id="3.2.1.131" evidence="8"/>
<dbReference type="PANTHER" id="PTHR39207:SF1">
    <property type="entry name" value="ALPHA-GLUCURONIDASE A"/>
    <property type="match status" value="1"/>
</dbReference>